<evidence type="ECO:0000259" key="10">
    <source>
        <dbReference type="Pfam" id="PF13359"/>
    </source>
</evidence>
<evidence type="ECO:0000256" key="7">
    <source>
        <dbReference type="ARBA" id="ARBA00023242"/>
    </source>
</evidence>
<comment type="subcellular location">
    <subcellularLocation>
        <location evidence="2">Nucleus</location>
    </subcellularLocation>
</comment>
<dbReference type="GO" id="GO:0004518">
    <property type="term" value="F:nuclease activity"/>
    <property type="evidence" value="ECO:0007669"/>
    <property type="project" value="UniProtKB-KW"/>
</dbReference>
<name>A0A6P8ELG2_CLUHA</name>
<evidence type="ECO:0000313" key="11">
    <source>
        <dbReference type="Proteomes" id="UP000515152"/>
    </source>
</evidence>
<keyword evidence="11" id="KW-1185">Reference proteome</keyword>
<proteinExistence type="inferred from homology"/>
<dbReference type="InterPro" id="IPR027806">
    <property type="entry name" value="HARBI1_dom"/>
</dbReference>
<evidence type="ECO:0000256" key="1">
    <source>
        <dbReference type="ARBA" id="ARBA00001968"/>
    </source>
</evidence>
<organism evidence="11 12">
    <name type="scientific">Clupea harengus</name>
    <name type="common">Atlantic herring</name>
    <dbReference type="NCBI Taxonomy" id="7950"/>
    <lineage>
        <taxon>Eukaryota</taxon>
        <taxon>Metazoa</taxon>
        <taxon>Chordata</taxon>
        <taxon>Craniata</taxon>
        <taxon>Vertebrata</taxon>
        <taxon>Euteleostomi</taxon>
        <taxon>Actinopterygii</taxon>
        <taxon>Neopterygii</taxon>
        <taxon>Teleostei</taxon>
        <taxon>Clupei</taxon>
        <taxon>Clupeiformes</taxon>
        <taxon>Clupeoidei</taxon>
        <taxon>Clupeidae</taxon>
        <taxon>Clupea</taxon>
    </lineage>
</organism>
<keyword evidence="5" id="KW-0479">Metal-binding</keyword>
<reference evidence="12" key="1">
    <citation type="submission" date="2025-08" db="UniProtKB">
        <authorList>
            <consortium name="RefSeq"/>
        </authorList>
    </citation>
    <scope>IDENTIFICATION</scope>
</reference>
<evidence type="ECO:0000256" key="8">
    <source>
        <dbReference type="SAM" id="MobiDB-lite"/>
    </source>
</evidence>
<keyword evidence="9" id="KW-0732">Signal</keyword>
<dbReference type="Proteomes" id="UP000515152">
    <property type="component" value="Chromosome 23"/>
</dbReference>
<comment type="cofactor">
    <cofactor evidence="1">
        <name>a divalent metal cation</name>
        <dbReference type="ChEBI" id="CHEBI:60240"/>
    </cofactor>
</comment>
<dbReference type="PANTHER" id="PTHR22930:SF252">
    <property type="entry name" value="NUCLEASE HARBI1-RELATED"/>
    <property type="match status" value="1"/>
</dbReference>
<feature type="region of interest" description="Disordered" evidence="8">
    <location>
        <begin position="196"/>
        <end position="217"/>
    </location>
</feature>
<accession>A0A6P8ELG2</accession>
<evidence type="ECO:0000256" key="9">
    <source>
        <dbReference type="SAM" id="SignalP"/>
    </source>
</evidence>
<dbReference type="AlphaFoldDB" id="A0A6P8ELG2"/>
<evidence type="ECO:0000256" key="4">
    <source>
        <dbReference type="ARBA" id="ARBA00022722"/>
    </source>
</evidence>
<dbReference type="RefSeq" id="XP_031416878.1">
    <property type="nucleotide sequence ID" value="XM_031561018.2"/>
</dbReference>
<comment type="similarity">
    <text evidence="3">Belongs to the HARBI1 family.</text>
</comment>
<keyword evidence="6" id="KW-0378">Hydrolase</keyword>
<dbReference type="GO" id="GO:0016787">
    <property type="term" value="F:hydrolase activity"/>
    <property type="evidence" value="ECO:0007669"/>
    <property type="project" value="UniProtKB-KW"/>
</dbReference>
<dbReference type="GO" id="GO:0046872">
    <property type="term" value="F:metal ion binding"/>
    <property type="evidence" value="ECO:0007669"/>
    <property type="project" value="UniProtKB-KW"/>
</dbReference>
<keyword evidence="7" id="KW-0539">Nucleus</keyword>
<sequence length="217" mass="23839">MTVYSALLILSVFSYTICDVDGNLLAVEKCCPGSTPEQQVWESSVIFQYFKQGYNGPTWVIGSHGYQLSTYVLTPKHPSKVTDTDSSSYNAAHNQALSRSLRAIGSLKNRFRCLEDLGPVLLGSLDHVARVIYACCVLHNIAKKFSVPLPRELVPETAHPVPYAAERSDCATISEAKAIQDDMILTCFHNLSEEPSQAAEEGLQEGSLEEEGRQVSL</sequence>
<protein>
    <submittedName>
        <fullName evidence="12">Nuclease HARBI1 isoform X2</fullName>
    </submittedName>
</protein>
<dbReference type="GeneID" id="105905407"/>
<evidence type="ECO:0000313" key="12">
    <source>
        <dbReference type="RefSeq" id="XP_031416878.1"/>
    </source>
</evidence>
<dbReference type="Pfam" id="PF13359">
    <property type="entry name" value="DDE_Tnp_4"/>
    <property type="match status" value="1"/>
</dbReference>
<feature type="signal peptide" evidence="9">
    <location>
        <begin position="1"/>
        <end position="22"/>
    </location>
</feature>
<dbReference type="GO" id="GO:0005634">
    <property type="term" value="C:nucleus"/>
    <property type="evidence" value="ECO:0007669"/>
    <property type="project" value="UniProtKB-SubCell"/>
</dbReference>
<evidence type="ECO:0000256" key="3">
    <source>
        <dbReference type="ARBA" id="ARBA00006958"/>
    </source>
</evidence>
<dbReference type="InterPro" id="IPR045249">
    <property type="entry name" value="HARBI1-like"/>
</dbReference>
<evidence type="ECO:0000256" key="2">
    <source>
        <dbReference type="ARBA" id="ARBA00004123"/>
    </source>
</evidence>
<evidence type="ECO:0000256" key="5">
    <source>
        <dbReference type="ARBA" id="ARBA00022723"/>
    </source>
</evidence>
<feature type="chain" id="PRO_5027910596" evidence="9">
    <location>
        <begin position="23"/>
        <end position="217"/>
    </location>
</feature>
<feature type="domain" description="DDE Tnp4" evidence="10">
    <location>
        <begin position="16"/>
        <end position="140"/>
    </location>
</feature>
<gene>
    <name evidence="12" type="primary">si:dkey-197c15.6</name>
</gene>
<keyword evidence="4" id="KW-0540">Nuclease</keyword>
<dbReference type="PANTHER" id="PTHR22930">
    <property type="match status" value="1"/>
</dbReference>
<evidence type="ECO:0000256" key="6">
    <source>
        <dbReference type="ARBA" id="ARBA00022801"/>
    </source>
</evidence>